<evidence type="ECO:0000313" key="3">
    <source>
        <dbReference type="Proteomes" id="UP001059617"/>
    </source>
</evidence>
<proteinExistence type="predicted"/>
<protein>
    <submittedName>
        <fullName evidence="2">TIGR03086 family metal-binding protein</fullName>
    </submittedName>
</protein>
<dbReference type="EMBL" id="CP073720">
    <property type="protein sequence ID" value="UWP84860.1"/>
    <property type="molecule type" value="Genomic_DNA"/>
</dbReference>
<organism evidence="2 3">
    <name type="scientific">Dactylosporangium fulvum</name>
    <dbReference type="NCBI Taxonomy" id="53359"/>
    <lineage>
        <taxon>Bacteria</taxon>
        <taxon>Bacillati</taxon>
        <taxon>Actinomycetota</taxon>
        <taxon>Actinomycetes</taxon>
        <taxon>Micromonosporales</taxon>
        <taxon>Micromonosporaceae</taxon>
        <taxon>Dactylosporangium</taxon>
    </lineage>
</organism>
<dbReference type="InterPro" id="IPR017517">
    <property type="entry name" value="Maleyloyr_isom"/>
</dbReference>
<dbReference type="SUPFAM" id="SSF109854">
    <property type="entry name" value="DinB/YfiT-like putative metalloenzymes"/>
    <property type="match status" value="1"/>
</dbReference>
<gene>
    <name evidence="2" type="ORF">Dfulv_11755</name>
</gene>
<dbReference type="NCBIfam" id="TIGR03083">
    <property type="entry name" value="maleylpyruvate isomerase family mycothiol-dependent enzyme"/>
    <property type="match status" value="1"/>
</dbReference>
<dbReference type="InterPro" id="IPR024344">
    <property type="entry name" value="MDMPI_metal-binding"/>
</dbReference>
<dbReference type="InterPro" id="IPR034660">
    <property type="entry name" value="DinB/YfiT-like"/>
</dbReference>
<evidence type="ECO:0000313" key="2">
    <source>
        <dbReference type="EMBL" id="UWP84860.1"/>
    </source>
</evidence>
<dbReference type="InterPro" id="IPR017520">
    <property type="entry name" value="CHP03086"/>
</dbReference>
<reference evidence="2" key="1">
    <citation type="submission" date="2021-04" db="EMBL/GenBank/DDBJ databases">
        <authorList>
            <person name="Hartkoorn R.C."/>
            <person name="Beaudoing E."/>
            <person name="Hot D."/>
        </authorList>
    </citation>
    <scope>NUCLEOTIDE SEQUENCE</scope>
    <source>
        <strain evidence="2">NRRL B-16292</strain>
    </source>
</reference>
<accession>A0ABY5W677</accession>
<feature type="domain" description="Mycothiol-dependent maleylpyruvate isomerase metal-binding" evidence="1">
    <location>
        <begin position="15"/>
        <end position="124"/>
    </location>
</feature>
<reference evidence="2" key="2">
    <citation type="submission" date="2022-09" db="EMBL/GenBank/DDBJ databases">
        <title>Biosynthetic gene clusters of Dactylosporangioum fulvum.</title>
        <authorList>
            <person name="Caradec T."/>
        </authorList>
    </citation>
    <scope>NUCLEOTIDE SEQUENCE</scope>
    <source>
        <strain evidence="2">NRRL B-16292</strain>
    </source>
</reference>
<dbReference type="Gene3D" id="1.20.120.450">
    <property type="entry name" value="dinb family like domain"/>
    <property type="match status" value="1"/>
</dbReference>
<keyword evidence="3" id="KW-1185">Reference proteome</keyword>
<evidence type="ECO:0000259" key="1">
    <source>
        <dbReference type="Pfam" id="PF11716"/>
    </source>
</evidence>
<dbReference type="Proteomes" id="UP001059617">
    <property type="component" value="Chromosome"/>
</dbReference>
<dbReference type="RefSeq" id="WP_259862843.1">
    <property type="nucleotide sequence ID" value="NZ_BAAAST010000132.1"/>
</dbReference>
<dbReference type="Pfam" id="PF11716">
    <property type="entry name" value="MDMPI_N"/>
    <property type="match status" value="1"/>
</dbReference>
<name>A0ABY5W677_9ACTN</name>
<sequence length="186" mass="19580">MEKHLLLVRAAPVTRQIVTALDDADLAAPTPCAGWDVRALVEHLLHWGPSLEGAAHKASVPPGAADAGDDWRKALLGQYDRLADAWGAPAAWEGTTYMGPTELPADLVGGMVLGEFVLHGWDLARAAGQAPAWDDEVLTALHAEVARSADQARSMGVYGAEVPVPETAPLLARVLGLSGRNPSWTA</sequence>
<dbReference type="NCBIfam" id="TIGR03086">
    <property type="entry name" value="TIGR03086 family metal-binding protein"/>
    <property type="match status" value="1"/>
</dbReference>